<dbReference type="GO" id="GO:0034204">
    <property type="term" value="P:lipid translocation"/>
    <property type="evidence" value="ECO:0007669"/>
    <property type="project" value="TreeGrafter"/>
</dbReference>
<dbReference type="GO" id="GO:0009252">
    <property type="term" value="P:peptidoglycan biosynthetic process"/>
    <property type="evidence" value="ECO:0007669"/>
    <property type="project" value="UniProtKB-UniRule"/>
</dbReference>
<evidence type="ECO:0000256" key="9">
    <source>
        <dbReference type="ARBA" id="ARBA00061532"/>
    </source>
</evidence>
<dbReference type="AlphaFoldDB" id="A0A9X1B9G5"/>
<dbReference type="PIRSF" id="PIRSF002869">
    <property type="entry name" value="MviN"/>
    <property type="match status" value="1"/>
</dbReference>
<evidence type="ECO:0000256" key="10">
    <source>
        <dbReference type="HAMAP-Rule" id="MF_02078"/>
    </source>
</evidence>
<feature type="transmembrane region" description="Helical" evidence="10">
    <location>
        <begin position="412"/>
        <end position="431"/>
    </location>
</feature>
<evidence type="ECO:0000256" key="3">
    <source>
        <dbReference type="ARBA" id="ARBA00022692"/>
    </source>
</evidence>
<comment type="pathway">
    <text evidence="10">Cell wall biogenesis; peptidoglycan biosynthesis.</text>
</comment>
<dbReference type="EMBL" id="NRSD01000017">
    <property type="protein sequence ID" value="MBK1645934.1"/>
    <property type="molecule type" value="Genomic_DNA"/>
</dbReference>
<accession>A0A9X1B9G5</accession>
<feature type="transmembrane region" description="Helical" evidence="10">
    <location>
        <begin position="479"/>
        <end position="502"/>
    </location>
</feature>
<keyword evidence="10 11" id="KW-0961">Cell wall biogenesis/degradation</keyword>
<evidence type="ECO:0000256" key="2">
    <source>
        <dbReference type="ARBA" id="ARBA00022475"/>
    </source>
</evidence>
<dbReference type="GO" id="GO:0008360">
    <property type="term" value="P:regulation of cell shape"/>
    <property type="evidence" value="ECO:0007669"/>
    <property type="project" value="UniProtKB-UniRule"/>
</dbReference>
<evidence type="ECO:0000313" key="13">
    <source>
        <dbReference type="Proteomes" id="UP001138802"/>
    </source>
</evidence>
<feature type="transmembrane region" description="Helical" evidence="10">
    <location>
        <begin position="233"/>
        <end position="255"/>
    </location>
</feature>
<keyword evidence="3 10" id="KW-0812">Transmembrane</keyword>
<keyword evidence="10 11" id="KW-0813">Transport</keyword>
<keyword evidence="2 10" id="KW-1003">Cell membrane</keyword>
<feature type="transmembrane region" description="Helical" evidence="10">
    <location>
        <begin position="135"/>
        <end position="155"/>
    </location>
</feature>
<dbReference type="Pfam" id="PF03023">
    <property type="entry name" value="MurJ"/>
    <property type="match status" value="1"/>
</dbReference>
<evidence type="ECO:0000256" key="1">
    <source>
        <dbReference type="ARBA" id="ARBA00004651"/>
    </source>
</evidence>
<protein>
    <recommendedName>
        <fullName evidence="10">Probable lipid II flippase MurJ</fullName>
    </recommendedName>
</protein>
<feature type="transmembrane region" description="Helical" evidence="10">
    <location>
        <begin position="314"/>
        <end position="335"/>
    </location>
</feature>
<evidence type="ECO:0000256" key="4">
    <source>
        <dbReference type="ARBA" id="ARBA00022960"/>
    </source>
</evidence>
<feature type="transmembrane region" description="Helical" evidence="10">
    <location>
        <begin position="275"/>
        <end position="293"/>
    </location>
</feature>
<dbReference type="GO" id="GO:0071555">
    <property type="term" value="P:cell wall organization"/>
    <property type="evidence" value="ECO:0007669"/>
    <property type="project" value="UniProtKB-UniRule"/>
</dbReference>
<keyword evidence="4 10" id="KW-0133">Cell shape</keyword>
<feature type="transmembrane region" description="Helical" evidence="10">
    <location>
        <begin position="443"/>
        <end position="467"/>
    </location>
</feature>
<evidence type="ECO:0000256" key="11">
    <source>
        <dbReference type="PIRNR" id="PIRNR002869"/>
    </source>
</evidence>
<evidence type="ECO:0000256" key="5">
    <source>
        <dbReference type="ARBA" id="ARBA00022984"/>
    </source>
</evidence>
<dbReference type="GO" id="GO:0015648">
    <property type="term" value="F:lipid-linked peptidoglycan transporter activity"/>
    <property type="evidence" value="ECO:0007669"/>
    <property type="project" value="UniProtKB-UniRule"/>
</dbReference>
<feature type="transmembrane region" description="Helical" evidence="10">
    <location>
        <begin position="355"/>
        <end position="375"/>
    </location>
</feature>
<comment type="similarity">
    <text evidence="9 10 11">Belongs to the MurJ/MviN family.</text>
</comment>
<dbReference type="PRINTS" id="PR01806">
    <property type="entry name" value="VIRFACTRMVIN"/>
</dbReference>
<dbReference type="CDD" id="cd13123">
    <property type="entry name" value="MATE_MurJ_like"/>
    <property type="match status" value="1"/>
</dbReference>
<feature type="transmembrane region" description="Helical" evidence="10">
    <location>
        <begin position="92"/>
        <end position="115"/>
    </location>
</feature>
<dbReference type="InterPro" id="IPR051050">
    <property type="entry name" value="Lipid_II_flippase_MurJ/MviN"/>
</dbReference>
<keyword evidence="10" id="KW-0997">Cell inner membrane</keyword>
<sequence>MASLAASLAKVGSNTALSRVLGFIRDLVIARLFGADAGTDAFFVAFKIPNFMRRLFAEGAFSMAFVPVLNEYKEQRGFAALKEFVDAMAGTLGAVLLVATVMGVLAAPLVILLFAPGFINDPAQLLLASDMLRLTFPYLLFISLTAFAGGILNTYERFGIPAFTPVLLNISLILCAIYLAPQMAQPIVALAWGVLIAGIAQLALQLPFLARLNLLPRPRLAPRDPGVRRTMRLMLPALFGASAGQLSLLLDTLLASFLVTGSISWLYYSDRLMEFPLGILAVALGTVILPRLSQRHAAADPGAFSNTLDWALRWVLLLGLPAAVGLMLLAGPLIVTLFHSGEFGAHDVVMARQSLMAYAIGLVAFMGIKVLVPGYYARQDMRAPVRIAMIALIVNLVCSLALMFTLGHAGLALATTVAAICNAALLLLGLLKEGVLKPRRGWTALILKGLAANLLMGAVIILGAGALSDWIAMGLGERIIRLLLLIVAAGAVYLWTLVILGVRPRHVRMSD</sequence>
<dbReference type="NCBIfam" id="TIGR01695">
    <property type="entry name" value="murJ_mviN"/>
    <property type="match status" value="1"/>
</dbReference>
<dbReference type="InterPro" id="IPR004268">
    <property type="entry name" value="MurJ"/>
</dbReference>
<evidence type="ECO:0000256" key="7">
    <source>
        <dbReference type="ARBA" id="ARBA00023136"/>
    </source>
</evidence>
<feature type="transmembrane region" description="Helical" evidence="10">
    <location>
        <begin position="387"/>
        <end position="406"/>
    </location>
</feature>
<keyword evidence="7 10" id="KW-0472">Membrane</keyword>
<keyword evidence="5 10" id="KW-0573">Peptidoglycan synthesis</keyword>
<proteinExistence type="inferred from homology"/>
<dbReference type="Proteomes" id="UP001138802">
    <property type="component" value="Unassembled WGS sequence"/>
</dbReference>
<keyword evidence="6 10" id="KW-1133">Transmembrane helix</keyword>
<dbReference type="PANTHER" id="PTHR47019">
    <property type="entry name" value="LIPID II FLIPPASE MURJ"/>
    <property type="match status" value="1"/>
</dbReference>
<organism evidence="12 13">
    <name type="scientific">Thiocapsa imhoffii</name>
    <dbReference type="NCBI Taxonomy" id="382777"/>
    <lineage>
        <taxon>Bacteria</taxon>
        <taxon>Pseudomonadati</taxon>
        <taxon>Pseudomonadota</taxon>
        <taxon>Gammaproteobacteria</taxon>
        <taxon>Chromatiales</taxon>
        <taxon>Chromatiaceae</taxon>
        <taxon>Thiocapsa</taxon>
    </lineage>
</organism>
<dbReference type="HAMAP" id="MF_02078">
    <property type="entry name" value="MurJ_MviN"/>
    <property type="match status" value="1"/>
</dbReference>
<keyword evidence="13" id="KW-1185">Reference proteome</keyword>
<gene>
    <name evidence="12" type="primary">mviN</name>
    <name evidence="10" type="synonym">murJ</name>
    <name evidence="12" type="ORF">CKO25_15010</name>
</gene>
<reference evidence="12 13" key="1">
    <citation type="journal article" date="2020" name="Microorganisms">
        <title>Osmotic Adaptation and Compatible Solute Biosynthesis of Phototrophic Bacteria as Revealed from Genome Analyses.</title>
        <authorList>
            <person name="Imhoff J.F."/>
            <person name="Rahn T."/>
            <person name="Kunzel S."/>
            <person name="Keller A."/>
            <person name="Neulinger S.C."/>
        </authorList>
    </citation>
    <scope>NUCLEOTIDE SEQUENCE [LARGE SCALE GENOMIC DNA]</scope>
    <source>
        <strain evidence="12 13">DSM 21303</strain>
    </source>
</reference>
<comment type="subcellular location">
    <subcellularLocation>
        <location evidence="10">Cell inner membrane</location>
        <topology evidence="10">Multi-pass membrane protein</topology>
    </subcellularLocation>
    <subcellularLocation>
        <location evidence="1">Cell membrane</location>
        <topology evidence="1">Multi-pass membrane protein</topology>
    </subcellularLocation>
</comment>
<name>A0A9X1B9G5_9GAMM</name>
<evidence type="ECO:0000256" key="6">
    <source>
        <dbReference type="ARBA" id="ARBA00022989"/>
    </source>
</evidence>
<evidence type="ECO:0000256" key="8">
    <source>
        <dbReference type="ARBA" id="ARBA00060041"/>
    </source>
</evidence>
<feature type="transmembrane region" description="Helical" evidence="10">
    <location>
        <begin position="187"/>
        <end position="212"/>
    </location>
</feature>
<dbReference type="RefSeq" id="WP_200388744.1">
    <property type="nucleotide sequence ID" value="NZ_NRSD01000017.1"/>
</dbReference>
<evidence type="ECO:0000313" key="12">
    <source>
        <dbReference type="EMBL" id="MBK1645934.1"/>
    </source>
</evidence>
<comment type="caution">
    <text evidence="12">The sequence shown here is derived from an EMBL/GenBank/DDBJ whole genome shotgun (WGS) entry which is preliminary data.</text>
</comment>
<dbReference type="PANTHER" id="PTHR47019:SF1">
    <property type="entry name" value="LIPID II FLIPPASE MURJ"/>
    <property type="match status" value="1"/>
</dbReference>
<comment type="function">
    <text evidence="8 10 11">Involved in peptidoglycan biosynthesis. Transports lipid-linked peptidoglycan precursors from the inner to the outer leaflet of the cytoplasmic membrane.</text>
</comment>
<dbReference type="GO" id="GO:0005886">
    <property type="term" value="C:plasma membrane"/>
    <property type="evidence" value="ECO:0007669"/>
    <property type="project" value="UniProtKB-SubCell"/>
</dbReference>
<feature type="transmembrane region" description="Helical" evidence="10">
    <location>
        <begin position="162"/>
        <end position="181"/>
    </location>
</feature>